<evidence type="ECO:0000313" key="3">
    <source>
        <dbReference type="EMBL" id="SFO15486.1"/>
    </source>
</evidence>
<sequence>MKPETLSPLQASQLLEQGAILVDIRDRTDYLREHIPQAISLPLTEITTGKTVEGSAQQPVIFHCQAGMRTTNSADELMRAVTSGNVFLMSGGINAWKGAALPTVEDKKQPLPIIRQVHITAGSLILLGVIAGYAVDSRLFLLSGFIGAGLIFSGVSGFCGMASLLQKMPWNRQVR</sequence>
<dbReference type="PANTHER" id="PTHR43031">
    <property type="entry name" value="FAD-DEPENDENT OXIDOREDUCTASE"/>
    <property type="match status" value="1"/>
</dbReference>
<dbReference type="SMART" id="SM00450">
    <property type="entry name" value="RHOD"/>
    <property type="match status" value="1"/>
</dbReference>
<proteinExistence type="predicted"/>
<dbReference type="PROSITE" id="PS50206">
    <property type="entry name" value="RHODANESE_3"/>
    <property type="match status" value="1"/>
</dbReference>
<dbReference type="Proteomes" id="UP000198968">
    <property type="component" value="Unassembled WGS sequence"/>
</dbReference>
<name>A0A1I5EVS9_9GAMM</name>
<keyword evidence="1" id="KW-1133">Transmembrane helix</keyword>
<keyword evidence="3" id="KW-0808">Transferase</keyword>
<protein>
    <submittedName>
        <fullName evidence="3">Rhodanese-related sulfurtransferase</fullName>
    </submittedName>
</protein>
<dbReference type="RefSeq" id="WP_090965200.1">
    <property type="nucleotide sequence ID" value="NZ_FOVG01000003.1"/>
</dbReference>
<dbReference type="GO" id="GO:0016740">
    <property type="term" value="F:transferase activity"/>
    <property type="evidence" value="ECO:0007669"/>
    <property type="project" value="UniProtKB-KW"/>
</dbReference>
<dbReference type="EMBL" id="FOVG01000003">
    <property type="protein sequence ID" value="SFO15486.1"/>
    <property type="molecule type" value="Genomic_DNA"/>
</dbReference>
<dbReference type="Gene3D" id="3.40.250.10">
    <property type="entry name" value="Rhodanese-like domain"/>
    <property type="match status" value="1"/>
</dbReference>
<dbReference type="PANTHER" id="PTHR43031:SF18">
    <property type="entry name" value="RHODANESE-RELATED SULFURTRANSFERASES"/>
    <property type="match status" value="1"/>
</dbReference>
<dbReference type="OrthoDB" id="1445766at2"/>
<reference evidence="4" key="1">
    <citation type="submission" date="2016-10" db="EMBL/GenBank/DDBJ databases">
        <authorList>
            <person name="Varghese N."/>
            <person name="Submissions S."/>
        </authorList>
    </citation>
    <scope>NUCLEOTIDE SEQUENCE [LARGE SCALE GENOMIC DNA]</scope>
    <source>
        <strain evidence="4">OV426</strain>
    </source>
</reference>
<feature type="transmembrane region" description="Helical" evidence="1">
    <location>
        <begin position="141"/>
        <end position="165"/>
    </location>
</feature>
<gene>
    <name evidence="3" type="ORF">SAMN05428971_3134</name>
</gene>
<dbReference type="InterPro" id="IPR001763">
    <property type="entry name" value="Rhodanese-like_dom"/>
</dbReference>
<evidence type="ECO:0000256" key="1">
    <source>
        <dbReference type="SAM" id="Phobius"/>
    </source>
</evidence>
<dbReference type="Gene3D" id="6.10.140.1340">
    <property type="match status" value="1"/>
</dbReference>
<keyword evidence="1" id="KW-0472">Membrane</keyword>
<dbReference type="SUPFAM" id="SSF52821">
    <property type="entry name" value="Rhodanese/Cell cycle control phosphatase"/>
    <property type="match status" value="1"/>
</dbReference>
<organism evidence="3 4">
    <name type="scientific">Candidatus Pantoea varia</name>
    <dbReference type="NCBI Taxonomy" id="1881036"/>
    <lineage>
        <taxon>Bacteria</taxon>
        <taxon>Pseudomonadati</taxon>
        <taxon>Pseudomonadota</taxon>
        <taxon>Gammaproteobacteria</taxon>
        <taxon>Enterobacterales</taxon>
        <taxon>Erwiniaceae</taxon>
        <taxon>Pantoea</taxon>
    </lineage>
</organism>
<dbReference type="Pfam" id="PF11127">
    <property type="entry name" value="YgaP-like_TM"/>
    <property type="match status" value="1"/>
</dbReference>
<dbReference type="InterPro" id="IPR036873">
    <property type="entry name" value="Rhodanese-like_dom_sf"/>
</dbReference>
<dbReference type="InterPro" id="IPR050229">
    <property type="entry name" value="GlpE_sulfurtransferase"/>
</dbReference>
<evidence type="ECO:0000259" key="2">
    <source>
        <dbReference type="PROSITE" id="PS50206"/>
    </source>
</evidence>
<dbReference type="AlphaFoldDB" id="A0A1I5EVS9"/>
<evidence type="ECO:0000313" key="4">
    <source>
        <dbReference type="Proteomes" id="UP000198968"/>
    </source>
</evidence>
<keyword evidence="1" id="KW-0812">Transmembrane</keyword>
<feature type="domain" description="Rhodanese" evidence="2">
    <location>
        <begin position="15"/>
        <end position="105"/>
    </location>
</feature>
<accession>A0A1I5EVS9</accession>
<dbReference type="InterPro" id="IPR021309">
    <property type="entry name" value="YgaP-like_TM"/>
</dbReference>
<dbReference type="Pfam" id="PF00581">
    <property type="entry name" value="Rhodanese"/>
    <property type="match status" value="1"/>
</dbReference>
<feature type="transmembrane region" description="Helical" evidence="1">
    <location>
        <begin position="117"/>
        <end position="135"/>
    </location>
</feature>
<keyword evidence="4" id="KW-1185">Reference proteome</keyword>